<dbReference type="STRING" id="1802114.A2719_04550"/>
<keyword evidence="1" id="KW-0812">Transmembrane</keyword>
<accession>A0A1G2G1Z5</accession>
<dbReference type="AlphaFoldDB" id="A0A1G2G1Z5"/>
<comment type="caution">
    <text evidence="2">The sequence shown here is derived from an EMBL/GenBank/DDBJ whole genome shotgun (WGS) entry which is preliminary data.</text>
</comment>
<sequence>MMVGGMSGAVMMEGDMNRVADTVAIMTGGGIIITITIDHTGVIGTTIGIVMGIVAGIMMIPGIMRGIIIPAWLSNLTRLVGCSHPLVRLLLRRK</sequence>
<proteinExistence type="predicted"/>
<protein>
    <submittedName>
        <fullName evidence="2">Uncharacterized protein</fullName>
    </submittedName>
</protein>
<organism evidence="2 3">
    <name type="scientific">Candidatus Ryanbacteria bacterium RIFCSPHIGHO2_01_FULL_45_22</name>
    <dbReference type="NCBI Taxonomy" id="1802114"/>
    <lineage>
        <taxon>Bacteria</taxon>
        <taxon>Candidatus Ryaniibacteriota</taxon>
    </lineage>
</organism>
<gene>
    <name evidence="2" type="ORF">A2719_04550</name>
</gene>
<keyword evidence="1" id="KW-1133">Transmembrane helix</keyword>
<dbReference type="Proteomes" id="UP000177480">
    <property type="component" value="Unassembled WGS sequence"/>
</dbReference>
<name>A0A1G2G1Z5_9BACT</name>
<evidence type="ECO:0000256" key="1">
    <source>
        <dbReference type="SAM" id="Phobius"/>
    </source>
</evidence>
<evidence type="ECO:0000313" key="3">
    <source>
        <dbReference type="Proteomes" id="UP000177480"/>
    </source>
</evidence>
<dbReference type="EMBL" id="MHNK01000004">
    <property type="protein sequence ID" value="OGZ44306.1"/>
    <property type="molecule type" value="Genomic_DNA"/>
</dbReference>
<reference evidence="2 3" key="1">
    <citation type="journal article" date="2016" name="Nat. Commun.">
        <title>Thousands of microbial genomes shed light on interconnected biogeochemical processes in an aquifer system.</title>
        <authorList>
            <person name="Anantharaman K."/>
            <person name="Brown C.T."/>
            <person name="Hug L.A."/>
            <person name="Sharon I."/>
            <person name="Castelle C.J."/>
            <person name="Probst A.J."/>
            <person name="Thomas B.C."/>
            <person name="Singh A."/>
            <person name="Wilkins M.J."/>
            <person name="Karaoz U."/>
            <person name="Brodie E.L."/>
            <person name="Williams K.H."/>
            <person name="Hubbard S.S."/>
            <person name="Banfield J.F."/>
        </authorList>
    </citation>
    <scope>NUCLEOTIDE SEQUENCE [LARGE SCALE GENOMIC DNA]</scope>
</reference>
<keyword evidence="1" id="KW-0472">Membrane</keyword>
<feature type="transmembrane region" description="Helical" evidence="1">
    <location>
        <begin position="20"/>
        <end position="37"/>
    </location>
</feature>
<evidence type="ECO:0000313" key="2">
    <source>
        <dbReference type="EMBL" id="OGZ44306.1"/>
    </source>
</evidence>
<feature type="transmembrane region" description="Helical" evidence="1">
    <location>
        <begin position="43"/>
        <end position="64"/>
    </location>
</feature>